<dbReference type="EMBL" id="AP035768">
    <property type="protein sequence ID" value="BFO15734.1"/>
    <property type="molecule type" value="Genomic_DNA"/>
</dbReference>
<protein>
    <submittedName>
        <fullName evidence="3">Uncharacterized protein</fullName>
    </submittedName>
</protein>
<evidence type="ECO:0000256" key="2">
    <source>
        <dbReference type="SAM" id="Phobius"/>
    </source>
</evidence>
<evidence type="ECO:0000313" key="3">
    <source>
        <dbReference type="EMBL" id="BFO15734.1"/>
    </source>
</evidence>
<sequence length="102" mass="10721">MTVAGMLIPVALALVVWSLWSSGYFPYKSTLMRVFTPDDWWYELSLVPRPVEGRTVTLPGSTPGWSPTASSSARSSAGSPCSAAGVPSSATTSTVCPARHSS</sequence>
<feature type="compositionally biased region" description="Low complexity" evidence="1">
    <location>
        <begin position="64"/>
        <end position="90"/>
    </location>
</feature>
<reference evidence="3" key="2">
    <citation type="submission" date="2024-07" db="EMBL/GenBank/DDBJ databases">
        <title>Streptomyces haneummycinica sp. nov., a new antibiotic-producing actinobacterium isolated from marine sediment.</title>
        <authorList>
            <person name="Uemura M."/>
            <person name="Hamada M."/>
            <person name="Hirano S."/>
            <person name="Kobayashi K."/>
            <person name="Ohshiro T."/>
            <person name="Kobayashi T."/>
            <person name="Terahara T."/>
        </authorList>
    </citation>
    <scope>NUCLEOTIDE SEQUENCE</scope>
    <source>
        <strain evidence="3">KM77-8</strain>
    </source>
</reference>
<feature type="transmembrane region" description="Helical" evidence="2">
    <location>
        <begin position="6"/>
        <end position="27"/>
    </location>
</feature>
<gene>
    <name evidence="3" type="ORF">SHKM778_21220</name>
</gene>
<keyword evidence="2" id="KW-0472">Membrane</keyword>
<organism evidence="3">
    <name type="scientific">Streptomyces haneummycinicus</name>
    <dbReference type="NCBI Taxonomy" id="3074435"/>
    <lineage>
        <taxon>Bacteria</taxon>
        <taxon>Bacillati</taxon>
        <taxon>Actinomycetota</taxon>
        <taxon>Actinomycetes</taxon>
        <taxon>Kitasatosporales</taxon>
        <taxon>Streptomycetaceae</taxon>
        <taxon>Streptomyces</taxon>
    </lineage>
</organism>
<accession>A0AAT9HEW5</accession>
<evidence type="ECO:0000256" key="1">
    <source>
        <dbReference type="SAM" id="MobiDB-lite"/>
    </source>
</evidence>
<dbReference type="AlphaFoldDB" id="A0AAT9HEW5"/>
<name>A0AAT9HEW5_9ACTN</name>
<reference evidence="3" key="1">
    <citation type="submission" date="2024-06" db="EMBL/GenBank/DDBJ databases">
        <authorList>
            <consortium name="consrtm"/>
            <person name="Uemura M."/>
            <person name="Terahara T."/>
        </authorList>
    </citation>
    <scope>NUCLEOTIDE SEQUENCE</scope>
    <source>
        <strain evidence="3">KM77-8</strain>
    </source>
</reference>
<proteinExistence type="predicted"/>
<feature type="region of interest" description="Disordered" evidence="1">
    <location>
        <begin position="53"/>
        <end position="102"/>
    </location>
</feature>
<keyword evidence="2" id="KW-0812">Transmembrane</keyword>
<keyword evidence="2" id="KW-1133">Transmembrane helix</keyword>